<dbReference type="InterPro" id="IPR003778">
    <property type="entry name" value="CT_A_B"/>
</dbReference>
<evidence type="ECO:0000259" key="8">
    <source>
        <dbReference type="PROSITE" id="PS50975"/>
    </source>
</evidence>
<evidence type="ECO:0000256" key="4">
    <source>
        <dbReference type="ARBA" id="ARBA00022801"/>
    </source>
</evidence>
<dbReference type="AlphaFoldDB" id="A0A4Q9MJ95"/>
<dbReference type="SUPFAM" id="SSF52440">
    <property type="entry name" value="PreATP-grasp domain"/>
    <property type="match status" value="1"/>
</dbReference>
<dbReference type="SUPFAM" id="SSF50891">
    <property type="entry name" value="Cyclophilin-like"/>
    <property type="match status" value="2"/>
</dbReference>
<dbReference type="InterPro" id="IPR011764">
    <property type="entry name" value="Biotin_carboxylation_dom"/>
</dbReference>
<dbReference type="InterPro" id="IPR000089">
    <property type="entry name" value="Biotin_lipoyl"/>
</dbReference>
<dbReference type="InterPro" id="IPR005479">
    <property type="entry name" value="CPAse_ATP-bd"/>
</dbReference>
<dbReference type="NCBIfam" id="TIGR00724">
    <property type="entry name" value="urea_amlyse_rel"/>
    <property type="match status" value="1"/>
</dbReference>
<dbReference type="Pfam" id="PF02626">
    <property type="entry name" value="CT_A_B"/>
    <property type="match status" value="1"/>
</dbReference>
<dbReference type="Pfam" id="PF02682">
    <property type="entry name" value="CT_C_D"/>
    <property type="match status" value="1"/>
</dbReference>
<evidence type="ECO:0000256" key="3">
    <source>
        <dbReference type="ARBA" id="ARBA00022741"/>
    </source>
</evidence>
<evidence type="ECO:0000259" key="9">
    <source>
        <dbReference type="PROSITE" id="PS50979"/>
    </source>
</evidence>
<keyword evidence="5 7" id="KW-0067">ATP-binding</keyword>
<dbReference type="PANTHER" id="PTHR18866">
    <property type="entry name" value="CARBOXYLASE:PYRUVATE/ACETYL-COA/PROPIONYL-COA CARBOXYLASE"/>
    <property type="match status" value="1"/>
</dbReference>
<dbReference type="GO" id="GO:0046872">
    <property type="term" value="F:metal ion binding"/>
    <property type="evidence" value="ECO:0007669"/>
    <property type="project" value="InterPro"/>
</dbReference>
<name>A0A4Q9MJ95_9APHY</name>
<dbReference type="EMBL" id="ML143430">
    <property type="protein sequence ID" value="TBU27610.1"/>
    <property type="molecule type" value="Genomic_DNA"/>
</dbReference>
<comment type="cofactor">
    <cofactor evidence="1">
        <name>biotin</name>
        <dbReference type="ChEBI" id="CHEBI:57586"/>
    </cofactor>
</comment>
<dbReference type="SMART" id="SM00878">
    <property type="entry name" value="Biotin_carb_C"/>
    <property type="match status" value="1"/>
</dbReference>
<evidence type="ECO:0000313" key="10">
    <source>
        <dbReference type="EMBL" id="TBU27610.1"/>
    </source>
</evidence>
<dbReference type="PROSITE" id="PS00866">
    <property type="entry name" value="CPSASE_1"/>
    <property type="match status" value="1"/>
</dbReference>
<evidence type="ECO:0000256" key="6">
    <source>
        <dbReference type="ARBA" id="ARBA00023267"/>
    </source>
</evidence>
<dbReference type="PROSITE" id="PS00867">
    <property type="entry name" value="CPSASE_2"/>
    <property type="match status" value="1"/>
</dbReference>
<dbReference type="Gene3D" id="3.30.1360.40">
    <property type="match status" value="1"/>
</dbReference>
<dbReference type="GO" id="GO:0005524">
    <property type="term" value="F:ATP binding"/>
    <property type="evidence" value="ECO:0007669"/>
    <property type="project" value="UniProtKB-UniRule"/>
</dbReference>
<dbReference type="InterPro" id="IPR011053">
    <property type="entry name" value="Single_hybrid_motif"/>
</dbReference>
<organism evidence="10">
    <name type="scientific">Dichomitus squalens</name>
    <dbReference type="NCBI Taxonomy" id="114155"/>
    <lineage>
        <taxon>Eukaryota</taxon>
        <taxon>Fungi</taxon>
        <taxon>Dikarya</taxon>
        <taxon>Basidiomycota</taxon>
        <taxon>Agaricomycotina</taxon>
        <taxon>Agaricomycetes</taxon>
        <taxon>Polyporales</taxon>
        <taxon>Polyporaceae</taxon>
        <taxon>Dichomitus</taxon>
    </lineage>
</organism>
<dbReference type="GO" id="GO:0016874">
    <property type="term" value="F:ligase activity"/>
    <property type="evidence" value="ECO:0007669"/>
    <property type="project" value="UniProtKB-KW"/>
</dbReference>
<evidence type="ECO:0000256" key="5">
    <source>
        <dbReference type="ARBA" id="ARBA00022840"/>
    </source>
</evidence>
<dbReference type="InterPro" id="IPR029000">
    <property type="entry name" value="Cyclophilin-like_dom_sf"/>
</dbReference>
<dbReference type="Gene3D" id="2.40.100.10">
    <property type="entry name" value="Cyclophilin-like"/>
    <property type="match status" value="2"/>
</dbReference>
<dbReference type="CDD" id="cd06850">
    <property type="entry name" value="biotinyl_domain"/>
    <property type="match status" value="1"/>
</dbReference>
<dbReference type="Pfam" id="PF00364">
    <property type="entry name" value="Biotin_lipoyl"/>
    <property type="match status" value="1"/>
</dbReference>
<dbReference type="InterPro" id="IPR005481">
    <property type="entry name" value="BC-like_N"/>
</dbReference>
<dbReference type="Gene3D" id="2.40.50.100">
    <property type="match status" value="1"/>
</dbReference>
<proteinExistence type="predicted"/>
<dbReference type="SMART" id="SM00797">
    <property type="entry name" value="AHS2"/>
    <property type="match status" value="1"/>
</dbReference>
<dbReference type="InterPro" id="IPR005482">
    <property type="entry name" value="Biotin_COase_C"/>
</dbReference>
<dbReference type="PANTHER" id="PTHR18866:SF128">
    <property type="entry name" value="UREA AMIDOLYASE"/>
    <property type="match status" value="1"/>
</dbReference>
<dbReference type="SUPFAM" id="SSF51246">
    <property type="entry name" value="Rudiment single hybrid motif"/>
    <property type="match status" value="1"/>
</dbReference>
<protein>
    <submittedName>
        <fullName evidence="10">Urea carboxylase</fullName>
    </submittedName>
</protein>
<dbReference type="InterPro" id="IPR016185">
    <property type="entry name" value="PreATP-grasp_dom_sf"/>
</dbReference>
<dbReference type="PROSITE" id="PS50975">
    <property type="entry name" value="ATP_GRASP"/>
    <property type="match status" value="1"/>
</dbReference>
<feature type="domain" description="Biotin carboxylation" evidence="9">
    <location>
        <begin position="8"/>
        <end position="474"/>
    </location>
</feature>
<dbReference type="SMART" id="SM00796">
    <property type="entry name" value="AHS1"/>
    <property type="match status" value="1"/>
</dbReference>
<dbReference type="InterPro" id="IPR050856">
    <property type="entry name" value="Biotin_carboxylase_complex"/>
</dbReference>
<dbReference type="Proteomes" id="UP000292957">
    <property type="component" value="Unassembled WGS sequence"/>
</dbReference>
<reference evidence="10" key="1">
    <citation type="submission" date="2019-01" db="EMBL/GenBank/DDBJ databases">
        <title>Draft genome sequences of three monokaryotic isolates of the white-rot basidiomycete fungus Dichomitus squalens.</title>
        <authorList>
            <consortium name="DOE Joint Genome Institute"/>
            <person name="Lopez S.C."/>
            <person name="Andreopoulos B."/>
            <person name="Pangilinan J."/>
            <person name="Lipzen A."/>
            <person name="Riley R."/>
            <person name="Ahrendt S."/>
            <person name="Ng V."/>
            <person name="Barry K."/>
            <person name="Daum C."/>
            <person name="Grigoriev I.V."/>
            <person name="Hilden K.S."/>
            <person name="Makela M.R."/>
            <person name="de Vries R.P."/>
        </authorList>
    </citation>
    <scope>NUCLEOTIDE SEQUENCE [LARGE SCALE GENOMIC DNA]</scope>
    <source>
        <strain evidence="10">OM18370.1</strain>
    </source>
</reference>
<evidence type="ECO:0000256" key="2">
    <source>
        <dbReference type="ARBA" id="ARBA00022598"/>
    </source>
</evidence>
<accession>A0A4Q9MJ95</accession>
<dbReference type="Pfam" id="PF02786">
    <property type="entry name" value="CPSase_L_D2"/>
    <property type="match status" value="1"/>
</dbReference>
<evidence type="ECO:0000256" key="1">
    <source>
        <dbReference type="ARBA" id="ARBA00001953"/>
    </source>
</evidence>
<dbReference type="Gene3D" id="3.30.470.20">
    <property type="entry name" value="ATP-grasp fold, B domain"/>
    <property type="match status" value="1"/>
</dbReference>
<sequence>MNLDSGASTHTLLVANRGEIAVRILRTAKRLGIRTLAVYTRSDATSPHVTLADEAAPLREQDEDPVSNARGYIDAEAIIAVCKERGVTLLHPGYGFLSENSDFARKVADAGVIWLGPRAETIEAMGLKHRARELAREVDVPLVPGSNGLLQDMNEAVASAEEIGFPVMLKSTAGGGGMGLVVCATVDELRARFAGTQARAETLFHNNGLFIERYYPAARHVEVQVFGDGAGHAIHMGERECSVQRRHQKVIEEAPSPFMLRHPDIREKMCIAAVRLSEHVTYESAGTVEFLVDDVSGEFFFLEMNTRLQVEHPVTEQVNPGLDIVELMILQGIARHDGKSSEILSHPFLNQALYEAPPHCHAIEVRLYCENPAAQFKPCPGVLQQVKLPEVDWLRVESWVESGTTITPYYDPLACKLVVTGSTRVEAIQHLTSVLKETEVLGPPNNVQYLLAICGSQTFQFGNATTTFLHTFSFVPKAFTVLSGGLETTVQDYPGRRIGLGIPRSGPMDSLAFRIANILVGNDPGTEGLEATLTGCRLLFHVAAVVAVTGASAKVTVDGNEIRTWKRVAVPAGAKLAIGPIQGTGMRAYLAMRGGFPEIPKYLGSKSTSMGLGGYQGRGLTAGDQVVLGDCAPGAAEESALALPEHLIPIYPSDWTIHVLSGPQSDPTFITEQGIAKFFTTKWTVSAASNRMGVRLEGPRIAWARENGGEGGSHPSNILDNGYAFGTVNVNGDTPVILTNEGPDMGGYVCVCTIASAELWKLGQLRAGSTVRFKRISYQQAIGLYQAEERFFREMQEATSSSRSFPPFLPTLNTTDHVIDPRLHDTHPDPSSGRPGVVFRQAGDSAILVECGEMTLDFAVRARIHAFETEIRRCAIPGIWFLAPCIRSTMVHFDPLISTQAAVLASLINAEHSLPASVESLTFPGRRITFPTVLDDRWNREALEKYMRSTRATAAYLPSNIEYLARNNGFENAEEALKKLVGTDWLVLGVGFYLACPFLVPIDPRSRLVGQKMNPSRTYTPRGAIGIAGLVAAIYPIQSPGGYQLFGRTLPPWQTWGKGRDFSPDSPWLLRPFDQVVFEAVSEEQYLQAESRFDAGRYAFRIEDRTFSMAEYTAFVRGISDEVRHFKERQARGVAAEEAREKVLFAEWDQQRREELEARRSAVPEPIDPGGDGGPCVTSSLTAQVWKIKCFIGDVVKSAEDVLIILEAMKTEVNVQAEEENVGRKVVGFGRRVREGGTVQAGDPLVYFE</sequence>
<dbReference type="GO" id="GO:0016787">
    <property type="term" value="F:hydrolase activity"/>
    <property type="evidence" value="ECO:0007669"/>
    <property type="project" value="UniProtKB-KW"/>
</dbReference>
<dbReference type="PROSITE" id="PS50979">
    <property type="entry name" value="BC"/>
    <property type="match status" value="1"/>
</dbReference>
<dbReference type="Pfam" id="PF00289">
    <property type="entry name" value="Biotin_carb_N"/>
    <property type="match status" value="1"/>
</dbReference>
<keyword evidence="4" id="KW-0378">Hydrolase</keyword>
<keyword evidence="3 7" id="KW-0547">Nucleotide-binding</keyword>
<keyword evidence="2" id="KW-0436">Ligase</keyword>
<dbReference type="SUPFAM" id="SSF56059">
    <property type="entry name" value="Glutathione synthetase ATP-binding domain-like"/>
    <property type="match status" value="1"/>
</dbReference>
<dbReference type="InterPro" id="IPR011054">
    <property type="entry name" value="Rudment_hybrid_motif"/>
</dbReference>
<dbReference type="OrthoDB" id="196847at2759"/>
<dbReference type="SUPFAM" id="SSF160467">
    <property type="entry name" value="PH0987 N-terminal domain-like"/>
    <property type="match status" value="1"/>
</dbReference>
<dbReference type="SUPFAM" id="SSF51230">
    <property type="entry name" value="Single hybrid motif"/>
    <property type="match status" value="1"/>
</dbReference>
<evidence type="ECO:0000256" key="7">
    <source>
        <dbReference type="PROSITE-ProRule" id="PRU00409"/>
    </source>
</evidence>
<keyword evidence="6" id="KW-0092">Biotin</keyword>
<dbReference type="Pfam" id="PF02785">
    <property type="entry name" value="Biotin_carb_C"/>
    <property type="match status" value="1"/>
</dbReference>
<gene>
    <name evidence="10" type="ORF">BD311DRAFT_665057</name>
</gene>
<dbReference type="InterPro" id="IPR003833">
    <property type="entry name" value="CT_C_D"/>
</dbReference>
<dbReference type="InterPro" id="IPR011761">
    <property type="entry name" value="ATP-grasp"/>
</dbReference>
<feature type="domain" description="ATP-grasp" evidence="8">
    <location>
        <begin position="132"/>
        <end position="333"/>
    </location>
</feature>